<evidence type="ECO:0000256" key="4">
    <source>
        <dbReference type="ARBA" id="ARBA00023004"/>
    </source>
</evidence>
<sequence length="516" mass="59316">MNDLLPTATNNITGTAALISTTVLGLLALKYNDRAIFTDRRKDIPNLPKSVPLFGVLFDQIENKNRNLDWFDDNINKLDSMTMFGSALGLPPMIMTIDPRNVNHILKDNFSNYVKGGNLVKAGRELFGHGIFVANGEQWRYQRKAASIIFNAANFRDNFSRVFIQEVNTMSKYVLDKKAASGETIDFQDIIYKFTLESFVDIGFGKNLKILTSEEKVPFSTSFDYCQHVAFERIIDPFTDLRDSIKSIFRPNELTHKDHVKVINEFAYSLIDERSEQLKQGHEYNDLLSRFMNALNEDGQPLNKSELRDTVLNFIIAGRDTTAQTLSWGLYYLLMHPRVEEKLVAEVEEYVTEEIENDPAKFYETIKKMVYAHAVFYETLRLEPVVPSNAKMALEDDILPDGTHVRKNDLVLWNPYSMGRSMKIWGLDAQDFRPERWITKEGDLKRESASKWPAFHHGPRVCLGQNLATLEGLMALTLLLKRYKFTLAPNQEIKYSVALTHPLKDGINVYVEKRYH</sequence>
<name>A0A8H7SBZ9_9FUNG</name>
<gene>
    <name evidence="7" type="ORF">INT45_000529</name>
</gene>
<dbReference type="InterPro" id="IPR002401">
    <property type="entry name" value="Cyt_P450_E_grp-I"/>
</dbReference>
<dbReference type="Gene3D" id="1.10.630.10">
    <property type="entry name" value="Cytochrome P450"/>
    <property type="match status" value="1"/>
</dbReference>
<evidence type="ECO:0000313" key="8">
    <source>
        <dbReference type="Proteomes" id="UP000646827"/>
    </source>
</evidence>
<keyword evidence="2 5" id="KW-0479">Metal-binding</keyword>
<proteinExistence type="inferred from homology"/>
<evidence type="ECO:0000256" key="1">
    <source>
        <dbReference type="ARBA" id="ARBA00010617"/>
    </source>
</evidence>
<keyword evidence="8" id="KW-1185">Reference proteome</keyword>
<feature type="binding site" description="axial binding residue" evidence="5">
    <location>
        <position position="462"/>
    </location>
    <ligand>
        <name>heme</name>
        <dbReference type="ChEBI" id="CHEBI:30413"/>
    </ligand>
    <ligandPart>
        <name>Fe</name>
        <dbReference type="ChEBI" id="CHEBI:18248"/>
    </ligandPart>
</feature>
<dbReference type="GO" id="GO:0005506">
    <property type="term" value="F:iron ion binding"/>
    <property type="evidence" value="ECO:0007669"/>
    <property type="project" value="InterPro"/>
</dbReference>
<protein>
    <recommendedName>
        <fullName evidence="9">Cytochrome P450</fullName>
    </recommendedName>
</protein>
<keyword evidence="6" id="KW-0503">Monooxygenase</keyword>
<comment type="cofactor">
    <cofactor evidence="5">
        <name>heme</name>
        <dbReference type="ChEBI" id="CHEBI:30413"/>
    </cofactor>
</comment>
<evidence type="ECO:0000256" key="2">
    <source>
        <dbReference type="ARBA" id="ARBA00022723"/>
    </source>
</evidence>
<evidence type="ECO:0000256" key="5">
    <source>
        <dbReference type="PIRSR" id="PIRSR602401-1"/>
    </source>
</evidence>
<dbReference type="Pfam" id="PF00067">
    <property type="entry name" value="p450"/>
    <property type="match status" value="1"/>
</dbReference>
<keyword evidence="4 5" id="KW-0408">Iron</keyword>
<dbReference type="OrthoDB" id="1470350at2759"/>
<evidence type="ECO:0000256" key="3">
    <source>
        <dbReference type="ARBA" id="ARBA00023002"/>
    </source>
</evidence>
<reference evidence="7 8" key="1">
    <citation type="submission" date="2020-12" db="EMBL/GenBank/DDBJ databases">
        <title>Metabolic potential, ecology and presence of endohyphal bacteria is reflected in genomic diversity of Mucoromycotina.</title>
        <authorList>
            <person name="Muszewska A."/>
            <person name="Okrasinska A."/>
            <person name="Steczkiewicz K."/>
            <person name="Drgas O."/>
            <person name="Orlowska M."/>
            <person name="Perlinska-Lenart U."/>
            <person name="Aleksandrzak-Piekarczyk T."/>
            <person name="Szatraj K."/>
            <person name="Zielenkiewicz U."/>
            <person name="Pilsyk S."/>
            <person name="Malc E."/>
            <person name="Mieczkowski P."/>
            <person name="Kruszewska J.S."/>
            <person name="Biernat P."/>
            <person name="Pawlowska J."/>
        </authorList>
    </citation>
    <scope>NUCLEOTIDE SEQUENCE [LARGE SCALE GENOMIC DNA]</scope>
    <source>
        <strain evidence="7 8">CBS 142.35</strain>
    </source>
</reference>
<comment type="similarity">
    <text evidence="1 6">Belongs to the cytochrome P450 family.</text>
</comment>
<dbReference type="AlphaFoldDB" id="A0A8H7SBZ9"/>
<organism evidence="7 8">
    <name type="scientific">Circinella minor</name>
    <dbReference type="NCBI Taxonomy" id="1195481"/>
    <lineage>
        <taxon>Eukaryota</taxon>
        <taxon>Fungi</taxon>
        <taxon>Fungi incertae sedis</taxon>
        <taxon>Mucoromycota</taxon>
        <taxon>Mucoromycotina</taxon>
        <taxon>Mucoromycetes</taxon>
        <taxon>Mucorales</taxon>
        <taxon>Lichtheimiaceae</taxon>
        <taxon>Circinella</taxon>
    </lineage>
</organism>
<evidence type="ECO:0008006" key="9">
    <source>
        <dbReference type="Google" id="ProtNLM"/>
    </source>
</evidence>
<dbReference type="GO" id="GO:0020037">
    <property type="term" value="F:heme binding"/>
    <property type="evidence" value="ECO:0007669"/>
    <property type="project" value="InterPro"/>
</dbReference>
<keyword evidence="5 6" id="KW-0349">Heme</keyword>
<evidence type="ECO:0000313" key="7">
    <source>
        <dbReference type="EMBL" id="KAG2226361.1"/>
    </source>
</evidence>
<dbReference type="PROSITE" id="PS00086">
    <property type="entry name" value="CYTOCHROME_P450"/>
    <property type="match status" value="1"/>
</dbReference>
<dbReference type="GO" id="GO:0004497">
    <property type="term" value="F:monooxygenase activity"/>
    <property type="evidence" value="ECO:0007669"/>
    <property type="project" value="UniProtKB-KW"/>
</dbReference>
<keyword evidence="3 6" id="KW-0560">Oxidoreductase</keyword>
<dbReference type="PRINTS" id="PR00385">
    <property type="entry name" value="P450"/>
</dbReference>
<dbReference type="GO" id="GO:0016705">
    <property type="term" value="F:oxidoreductase activity, acting on paired donors, with incorporation or reduction of molecular oxygen"/>
    <property type="evidence" value="ECO:0007669"/>
    <property type="project" value="InterPro"/>
</dbReference>
<dbReference type="SUPFAM" id="SSF48264">
    <property type="entry name" value="Cytochrome P450"/>
    <property type="match status" value="1"/>
</dbReference>
<accession>A0A8H7SBZ9</accession>
<dbReference type="Proteomes" id="UP000646827">
    <property type="component" value="Unassembled WGS sequence"/>
</dbReference>
<comment type="caution">
    <text evidence="7">The sequence shown here is derived from an EMBL/GenBank/DDBJ whole genome shotgun (WGS) entry which is preliminary data.</text>
</comment>
<dbReference type="InterPro" id="IPR017972">
    <property type="entry name" value="Cyt_P450_CS"/>
</dbReference>
<dbReference type="InterPro" id="IPR001128">
    <property type="entry name" value="Cyt_P450"/>
</dbReference>
<dbReference type="InterPro" id="IPR036396">
    <property type="entry name" value="Cyt_P450_sf"/>
</dbReference>
<dbReference type="PRINTS" id="PR00463">
    <property type="entry name" value="EP450I"/>
</dbReference>
<dbReference type="EMBL" id="JAEPRB010000017">
    <property type="protein sequence ID" value="KAG2226361.1"/>
    <property type="molecule type" value="Genomic_DNA"/>
</dbReference>
<evidence type="ECO:0000256" key="6">
    <source>
        <dbReference type="RuleBase" id="RU000461"/>
    </source>
</evidence>
<dbReference type="PANTHER" id="PTHR24296">
    <property type="entry name" value="CYTOCHROME P450"/>
    <property type="match status" value="1"/>
</dbReference>
<dbReference type="GO" id="GO:0006629">
    <property type="term" value="P:lipid metabolic process"/>
    <property type="evidence" value="ECO:0007669"/>
    <property type="project" value="UniProtKB-ARBA"/>
</dbReference>